<keyword evidence="5 9" id="KW-0479">Metal-binding</keyword>
<dbReference type="Proteomes" id="UP000033187">
    <property type="component" value="Chromosome 1"/>
</dbReference>
<keyword evidence="4 10" id="KW-0812">Transmembrane</keyword>
<evidence type="ECO:0000256" key="5">
    <source>
        <dbReference type="ARBA" id="ARBA00022723"/>
    </source>
</evidence>
<dbReference type="AlphaFoldDB" id="A0A0D6JH10"/>
<keyword evidence="7 9" id="KW-0408">Iron</keyword>
<keyword evidence="11" id="KW-0732">Signal</keyword>
<evidence type="ECO:0000256" key="4">
    <source>
        <dbReference type="ARBA" id="ARBA00022692"/>
    </source>
</evidence>
<keyword evidence="3 9" id="KW-0349">Heme</keyword>
<dbReference type="Pfam" id="PF02167">
    <property type="entry name" value="Cytochrom_C1"/>
    <property type="match status" value="1"/>
</dbReference>
<evidence type="ECO:0000259" key="12">
    <source>
        <dbReference type="PROSITE" id="PS51007"/>
    </source>
</evidence>
<feature type="binding site" description="covalent" evidence="9">
    <location>
        <position position="221"/>
    </location>
    <ligand>
        <name>heme c</name>
        <dbReference type="ChEBI" id="CHEBI:61717"/>
    </ligand>
</feature>
<feature type="binding site" description="covalent" evidence="9">
    <location>
        <position position="72"/>
    </location>
    <ligand>
        <name>heme c</name>
        <dbReference type="ChEBI" id="CHEBI:61717"/>
    </ligand>
</feature>
<dbReference type="PRINTS" id="PR00603">
    <property type="entry name" value="CYTOCHROMEC1"/>
</dbReference>
<evidence type="ECO:0000256" key="9">
    <source>
        <dbReference type="PIRSR" id="PIRSR602326-1"/>
    </source>
</evidence>
<evidence type="ECO:0000256" key="11">
    <source>
        <dbReference type="SAM" id="SignalP"/>
    </source>
</evidence>
<evidence type="ECO:0000256" key="7">
    <source>
        <dbReference type="ARBA" id="ARBA00023004"/>
    </source>
</evidence>
<evidence type="ECO:0000256" key="6">
    <source>
        <dbReference type="ARBA" id="ARBA00022989"/>
    </source>
</evidence>
<proteinExistence type="predicted"/>
<dbReference type="SUPFAM" id="SSF46626">
    <property type="entry name" value="Cytochrome c"/>
    <property type="match status" value="1"/>
</dbReference>
<dbReference type="EMBL" id="LN829119">
    <property type="protein sequence ID" value="CPR20006.1"/>
    <property type="molecule type" value="Genomic_DNA"/>
</dbReference>
<dbReference type="GO" id="GO:0016020">
    <property type="term" value="C:membrane"/>
    <property type="evidence" value="ECO:0007669"/>
    <property type="project" value="UniProtKB-SubCell"/>
</dbReference>
<sequence>MKTLMSNTLRAAGMLAAVLATSAVMTGPGNAAGGEPIHIEREDWSFGGFFGHFDRPQLRRGFQVYKDVCAACHGLSRVYFRNLAEPGGPMFDEASVQALAKDWPNQITDGPNDEGNMFQRPAKLSDPIHGPYKNEQEARFVNNGAYPPDLSNIIKARTIENHDAWYAHVFKMGRDILTGYQEAGADYVHALLVGYTDPPSGFELSEGMHYNKAFPGHQIAMNPPIPPEGAVEYQENAGAKSSLEQNARDVTAFLAWASDPSLESRKRIGWQVMLYLLVTTVLLYIAKHRIWARVKKR</sequence>
<dbReference type="Gene3D" id="1.10.760.10">
    <property type="entry name" value="Cytochrome c-like domain"/>
    <property type="match status" value="1"/>
</dbReference>
<feature type="binding site" description="covalent" evidence="9">
    <location>
        <position position="73"/>
    </location>
    <ligand>
        <name>heme c</name>
        <dbReference type="ChEBI" id="CHEBI:61717"/>
    </ligand>
</feature>
<evidence type="ECO:0000256" key="3">
    <source>
        <dbReference type="ARBA" id="ARBA00022617"/>
    </source>
</evidence>
<name>A0A0D6JH10_9HYPH</name>
<feature type="domain" description="Cytochrome c" evidence="12">
    <location>
        <begin position="56"/>
        <end position="170"/>
    </location>
</feature>
<dbReference type="KEGG" id="fiy:BN1229_v1_2415"/>
<accession>A0A0D6JH10</accession>
<organism evidence="13 14">
    <name type="scientific">Candidatus Filomicrobium marinum</name>
    <dbReference type="NCBI Taxonomy" id="1608628"/>
    <lineage>
        <taxon>Bacteria</taxon>
        <taxon>Pseudomonadati</taxon>
        <taxon>Pseudomonadota</taxon>
        <taxon>Alphaproteobacteria</taxon>
        <taxon>Hyphomicrobiales</taxon>
        <taxon>Hyphomicrobiaceae</taxon>
        <taxon>Filomicrobium</taxon>
    </lineage>
</organism>
<keyword evidence="14" id="KW-1185">Reference proteome</keyword>
<reference evidence="14" key="1">
    <citation type="submission" date="2015-02" db="EMBL/GenBank/DDBJ databases">
        <authorList>
            <person name="Chooi Y.-H."/>
        </authorList>
    </citation>
    <scope>NUCLEOTIDE SEQUENCE [LARGE SCALE GENOMIC DNA]</scope>
    <source>
        <strain evidence="14">strain Y</strain>
    </source>
</reference>
<evidence type="ECO:0000256" key="8">
    <source>
        <dbReference type="ARBA" id="ARBA00023136"/>
    </source>
</evidence>
<feature type="chain" id="PRO_5002306261" description="Cytochrome c1" evidence="11">
    <location>
        <begin position="32"/>
        <end position="297"/>
    </location>
</feature>
<dbReference type="GO" id="GO:0046872">
    <property type="term" value="F:metal ion binding"/>
    <property type="evidence" value="ECO:0007669"/>
    <property type="project" value="UniProtKB-KW"/>
</dbReference>
<dbReference type="InterPro" id="IPR002326">
    <property type="entry name" value="Cyt_c1"/>
</dbReference>
<dbReference type="GO" id="GO:0009055">
    <property type="term" value="F:electron transfer activity"/>
    <property type="evidence" value="ECO:0007669"/>
    <property type="project" value="InterPro"/>
</dbReference>
<dbReference type="OrthoDB" id="9808471at2"/>
<protein>
    <recommendedName>
        <fullName evidence="2">Cytochrome c1</fullName>
    </recommendedName>
</protein>
<dbReference type="Gene3D" id="1.20.5.100">
    <property type="entry name" value="Cytochrome c1, transmembrane anchor, C-terminal"/>
    <property type="match status" value="1"/>
</dbReference>
<feature type="transmembrane region" description="Helical" evidence="10">
    <location>
        <begin position="268"/>
        <end position="286"/>
    </location>
</feature>
<gene>
    <name evidence="13" type="primary">petC</name>
    <name evidence="13" type="ORF">YBN1229_v1_2415</name>
</gene>
<dbReference type="InterPro" id="IPR009056">
    <property type="entry name" value="Cyt_c-like_dom"/>
</dbReference>
<evidence type="ECO:0000256" key="10">
    <source>
        <dbReference type="SAM" id="Phobius"/>
    </source>
</evidence>
<feature type="binding site" description="covalent" evidence="9">
    <location>
        <position position="69"/>
    </location>
    <ligand>
        <name>heme c</name>
        <dbReference type="ChEBI" id="CHEBI:61717"/>
    </ligand>
</feature>
<dbReference type="PROSITE" id="PS51007">
    <property type="entry name" value="CYTC"/>
    <property type="match status" value="1"/>
</dbReference>
<evidence type="ECO:0000313" key="13">
    <source>
        <dbReference type="EMBL" id="CPR20006.1"/>
    </source>
</evidence>
<evidence type="ECO:0000256" key="2">
    <source>
        <dbReference type="ARBA" id="ARBA00016165"/>
    </source>
</evidence>
<evidence type="ECO:0000313" key="14">
    <source>
        <dbReference type="Proteomes" id="UP000033187"/>
    </source>
</evidence>
<keyword evidence="8 10" id="KW-0472">Membrane</keyword>
<dbReference type="InterPro" id="IPR036909">
    <property type="entry name" value="Cyt_c-like_dom_sf"/>
</dbReference>
<feature type="signal peptide" evidence="11">
    <location>
        <begin position="1"/>
        <end position="31"/>
    </location>
</feature>
<dbReference type="PANTHER" id="PTHR10266">
    <property type="entry name" value="CYTOCHROME C1"/>
    <property type="match status" value="1"/>
</dbReference>
<evidence type="ECO:0000256" key="1">
    <source>
        <dbReference type="ARBA" id="ARBA00004370"/>
    </source>
</evidence>
<comment type="subcellular location">
    <subcellularLocation>
        <location evidence="1">Membrane</location>
    </subcellularLocation>
</comment>
<comment type="cofactor">
    <cofactor evidence="9">
        <name>heme c</name>
        <dbReference type="ChEBI" id="CHEBI:61717"/>
    </cofactor>
    <text evidence="9">Binds 1 heme c group covalently per subunit.</text>
</comment>
<keyword evidence="6 10" id="KW-1133">Transmembrane helix</keyword>
<dbReference type="PANTHER" id="PTHR10266:SF3">
    <property type="entry name" value="CYTOCHROME C1, HEME PROTEIN, MITOCHONDRIAL"/>
    <property type="match status" value="1"/>
</dbReference>
<dbReference type="GO" id="GO:0020037">
    <property type="term" value="F:heme binding"/>
    <property type="evidence" value="ECO:0007669"/>
    <property type="project" value="InterPro"/>
</dbReference>